<dbReference type="SUPFAM" id="SSF143430">
    <property type="entry name" value="TTP0101/SSO1404-like"/>
    <property type="match status" value="1"/>
</dbReference>
<dbReference type="AlphaFoldDB" id="A0A1F5N9F9"/>
<evidence type="ECO:0000313" key="9">
    <source>
        <dbReference type="Proteomes" id="UP000177610"/>
    </source>
</evidence>
<evidence type="ECO:0000256" key="5">
    <source>
        <dbReference type="ARBA" id="ARBA00022842"/>
    </source>
</evidence>
<proteinExistence type="predicted"/>
<evidence type="ECO:0000259" key="7">
    <source>
        <dbReference type="Pfam" id="PF20803"/>
    </source>
</evidence>
<dbReference type="NCBIfam" id="TIGR01573">
    <property type="entry name" value="cas2"/>
    <property type="match status" value="1"/>
</dbReference>
<evidence type="ECO:0000256" key="1">
    <source>
        <dbReference type="ARBA" id="ARBA00022722"/>
    </source>
</evidence>
<evidence type="ECO:0000256" key="4">
    <source>
        <dbReference type="ARBA" id="ARBA00022801"/>
    </source>
</evidence>
<evidence type="ECO:0000313" key="8">
    <source>
        <dbReference type="EMBL" id="OGE74192.1"/>
    </source>
</evidence>
<feature type="domain" description="Transcriptional repressor PaaX-like central Cas2-like" evidence="7">
    <location>
        <begin position="106"/>
        <end position="171"/>
    </location>
</feature>
<dbReference type="STRING" id="1817821.A2717_01425"/>
<dbReference type="Proteomes" id="UP000177610">
    <property type="component" value="Unassembled WGS sequence"/>
</dbReference>
<sequence>MKRTTKRKIKKRLKTITGELLWFLRDMGELIPYPFEGKYQYIKRLKYYDRYKISRAFWELDRDGLVKKIKKERKTYYQITNLGRARSLKYIYSRKLRRAKNNGFSTLVMFDIPEEKKKARQFLRRFLIQNGFMMLQKSVFIGPWELLPEFKELLKELQVELNVNILEGRMLFDSTQNTRSHN</sequence>
<comment type="caution">
    <text evidence="8">The sequence shown here is derived from an EMBL/GenBank/DDBJ whole genome shotgun (WGS) entry which is preliminary data.</text>
</comment>
<dbReference type="InterPro" id="IPR021127">
    <property type="entry name" value="CRISPR_associated_Cas2"/>
</dbReference>
<keyword evidence="3 8" id="KW-0255">Endonuclease</keyword>
<dbReference type="Pfam" id="PF20803">
    <property type="entry name" value="PaaX_M"/>
    <property type="match status" value="1"/>
</dbReference>
<dbReference type="EMBL" id="MFEH01000001">
    <property type="protein sequence ID" value="OGE74192.1"/>
    <property type="molecule type" value="Genomic_DNA"/>
</dbReference>
<evidence type="ECO:0000256" key="3">
    <source>
        <dbReference type="ARBA" id="ARBA00022759"/>
    </source>
</evidence>
<keyword evidence="6" id="KW-0051">Antiviral defense</keyword>
<evidence type="ECO:0000256" key="2">
    <source>
        <dbReference type="ARBA" id="ARBA00022723"/>
    </source>
</evidence>
<gene>
    <name evidence="8" type="ORF">A2717_01425</name>
</gene>
<dbReference type="InterPro" id="IPR036388">
    <property type="entry name" value="WH-like_DNA-bd_sf"/>
</dbReference>
<keyword evidence="4" id="KW-0378">Hydrolase</keyword>
<evidence type="ECO:0000256" key="6">
    <source>
        <dbReference type="ARBA" id="ARBA00023118"/>
    </source>
</evidence>
<name>A0A1F5N9F9_9BACT</name>
<dbReference type="GO" id="GO:0004521">
    <property type="term" value="F:RNA endonuclease activity"/>
    <property type="evidence" value="ECO:0007669"/>
    <property type="project" value="InterPro"/>
</dbReference>
<protein>
    <submittedName>
        <fullName evidence="8">CRISPR-associated endonuclease Cas2</fullName>
    </submittedName>
</protein>
<keyword evidence="5" id="KW-0460">Magnesium</keyword>
<organism evidence="8 9">
    <name type="scientific">Candidatus Doudnabacteria bacterium RIFCSPHIGHO2_01_FULL_41_86</name>
    <dbReference type="NCBI Taxonomy" id="1817821"/>
    <lineage>
        <taxon>Bacteria</taxon>
        <taxon>Candidatus Doudnaibacteriota</taxon>
    </lineage>
</organism>
<dbReference type="GO" id="GO:0043571">
    <property type="term" value="P:maintenance of CRISPR repeat elements"/>
    <property type="evidence" value="ECO:0007669"/>
    <property type="project" value="InterPro"/>
</dbReference>
<reference evidence="8 9" key="1">
    <citation type="journal article" date="2016" name="Nat. Commun.">
        <title>Thousands of microbial genomes shed light on interconnected biogeochemical processes in an aquifer system.</title>
        <authorList>
            <person name="Anantharaman K."/>
            <person name="Brown C.T."/>
            <person name="Hug L.A."/>
            <person name="Sharon I."/>
            <person name="Castelle C.J."/>
            <person name="Probst A.J."/>
            <person name="Thomas B.C."/>
            <person name="Singh A."/>
            <person name="Wilkins M.J."/>
            <person name="Karaoz U."/>
            <person name="Brodie E.L."/>
            <person name="Williams K.H."/>
            <person name="Hubbard S.S."/>
            <person name="Banfield J.F."/>
        </authorList>
    </citation>
    <scope>NUCLEOTIDE SEQUENCE [LARGE SCALE GENOMIC DNA]</scope>
</reference>
<dbReference type="Gene3D" id="3.30.70.2650">
    <property type="match status" value="1"/>
</dbReference>
<dbReference type="InterPro" id="IPR048846">
    <property type="entry name" value="PaaX-like_central"/>
</dbReference>
<keyword evidence="1" id="KW-0540">Nuclease</keyword>
<dbReference type="Gene3D" id="1.10.10.10">
    <property type="entry name" value="Winged helix-like DNA-binding domain superfamily/Winged helix DNA-binding domain"/>
    <property type="match status" value="1"/>
</dbReference>
<keyword evidence="2" id="KW-0479">Metal-binding</keyword>
<accession>A0A1F5N9F9</accession>